<comment type="cofactor">
    <cofactor evidence="1">
        <name>FAD</name>
        <dbReference type="ChEBI" id="CHEBI:57692"/>
    </cofactor>
</comment>
<sequence length="527" mass="57718">MLPWQYQCIILGTGNAALCTAISAVESGCDAARILIIDSCPPSWAGGNTFFTAAAYRTCHEGLSDLLSIVQKIETDEERLKRIDVEPYTKSQFMEDIFRLGSGKSNPALVSTLVEDSREIVGWLAHDVGVRFMLSTHRQAYDVGGRFKFWGGLVLTVPDGGKGLIHDLMKKVTDLGIRFKWETTATELYVEDSKHVRGVRVKNPDGSIETLKSRAVVLACGGFEANPQMRAEYLGDQWINAHVRGTPYNKGDGFKLVRDLPVNLRPDFVGDWGGCHSTCWDFNSSRDEGSRNLTNAYTKSGYPLGLMINALGKRYVDEGADFRNYTYAIYGKATLTQPGGFAFQVWDNKSRQKLRVEEYGDEVTTKVQASSVEELAELLEKEGLEDKQAFVATINEYNEAVETFNMECPNKTFDPSVKDGLGTQSSSKKLPIPKSNWAVKIQEPPFISVKITCGITFTFGGLPIDATTAGVKKGNKGEIIDGLFAAGEIVGDIFWGNYPGGSGLTAGAVFGRRAGREIGALVGQSEQ</sequence>
<dbReference type="AlphaFoldDB" id="A0AAV5ALX7"/>
<organism evidence="6 7">
    <name type="scientific">Clathrus columnatus</name>
    <dbReference type="NCBI Taxonomy" id="1419009"/>
    <lineage>
        <taxon>Eukaryota</taxon>
        <taxon>Fungi</taxon>
        <taxon>Dikarya</taxon>
        <taxon>Basidiomycota</taxon>
        <taxon>Agaricomycotina</taxon>
        <taxon>Agaricomycetes</taxon>
        <taxon>Phallomycetidae</taxon>
        <taxon>Phallales</taxon>
        <taxon>Clathraceae</taxon>
        <taxon>Clathrus</taxon>
    </lineage>
</organism>
<keyword evidence="7" id="KW-1185">Reference proteome</keyword>
<accession>A0AAV5ALX7</accession>
<dbReference type="Gene3D" id="3.50.50.60">
    <property type="entry name" value="FAD/NAD(P)-binding domain"/>
    <property type="match status" value="1"/>
</dbReference>
<dbReference type="PANTHER" id="PTHR43400">
    <property type="entry name" value="FUMARATE REDUCTASE"/>
    <property type="match status" value="1"/>
</dbReference>
<keyword evidence="3" id="KW-0274">FAD</keyword>
<dbReference type="InterPro" id="IPR036188">
    <property type="entry name" value="FAD/NAD-bd_sf"/>
</dbReference>
<reference evidence="6" key="1">
    <citation type="submission" date="2021-10" db="EMBL/GenBank/DDBJ databases">
        <title>De novo Genome Assembly of Clathrus columnatus (Basidiomycota, Fungi) Using Illumina and Nanopore Sequence Data.</title>
        <authorList>
            <person name="Ogiso-Tanaka E."/>
            <person name="Itagaki H."/>
            <person name="Hosoya T."/>
            <person name="Hosaka K."/>
        </authorList>
    </citation>
    <scope>NUCLEOTIDE SEQUENCE</scope>
    <source>
        <strain evidence="6">MO-923</strain>
    </source>
</reference>
<evidence type="ECO:0000313" key="7">
    <source>
        <dbReference type="Proteomes" id="UP001050691"/>
    </source>
</evidence>
<dbReference type="Proteomes" id="UP001050691">
    <property type="component" value="Unassembled WGS sequence"/>
</dbReference>
<dbReference type="SUPFAM" id="SSF56425">
    <property type="entry name" value="Succinate dehydrogenase/fumarate reductase flavoprotein, catalytic domain"/>
    <property type="match status" value="1"/>
</dbReference>
<evidence type="ECO:0000256" key="4">
    <source>
        <dbReference type="ARBA" id="ARBA00023002"/>
    </source>
</evidence>
<proteinExistence type="predicted"/>
<evidence type="ECO:0000313" key="6">
    <source>
        <dbReference type="EMBL" id="GJJ14697.1"/>
    </source>
</evidence>
<dbReference type="Gene3D" id="3.90.700.10">
    <property type="entry name" value="Succinate dehydrogenase/fumarate reductase flavoprotein, catalytic domain"/>
    <property type="match status" value="1"/>
</dbReference>
<feature type="domain" description="FAD-dependent oxidoreductase 2 FAD-binding" evidence="5">
    <location>
        <begin position="92"/>
        <end position="502"/>
    </location>
</feature>
<comment type="caution">
    <text evidence="6">The sequence shown here is derived from an EMBL/GenBank/DDBJ whole genome shotgun (WGS) entry which is preliminary data.</text>
</comment>
<gene>
    <name evidence="6" type="ORF">Clacol_008964</name>
</gene>
<keyword evidence="2" id="KW-0285">Flavoprotein</keyword>
<name>A0AAV5ALX7_9AGAM</name>
<dbReference type="GO" id="GO:0016491">
    <property type="term" value="F:oxidoreductase activity"/>
    <property type="evidence" value="ECO:0007669"/>
    <property type="project" value="UniProtKB-KW"/>
</dbReference>
<protein>
    <recommendedName>
        <fullName evidence="5">FAD-dependent oxidoreductase 2 FAD-binding domain-containing protein</fullName>
    </recommendedName>
</protein>
<dbReference type="EMBL" id="BPWL01000010">
    <property type="protein sequence ID" value="GJJ14697.1"/>
    <property type="molecule type" value="Genomic_DNA"/>
</dbReference>
<dbReference type="InterPro" id="IPR050315">
    <property type="entry name" value="FAD-oxidoreductase_2"/>
</dbReference>
<dbReference type="Pfam" id="PF00890">
    <property type="entry name" value="FAD_binding_2"/>
    <property type="match status" value="1"/>
</dbReference>
<dbReference type="InterPro" id="IPR027477">
    <property type="entry name" value="Succ_DH/fumarate_Rdtase_cat_sf"/>
</dbReference>
<evidence type="ECO:0000256" key="1">
    <source>
        <dbReference type="ARBA" id="ARBA00001974"/>
    </source>
</evidence>
<keyword evidence="4" id="KW-0560">Oxidoreductase</keyword>
<evidence type="ECO:0000256" key="3">
    <source>
        <dbReference type="ARBA" id="ARBA00022827"/>
    </source>
</evidence>
<dbReference type="SUPFAM" id="SSF51905">
    <property type="entry name" value="FAD/NAD(P)-binding domain"/>
    <property type="match status" value="1"/>
</dbReference>
<evidence type="ECO:0000259" key="5">
    <source>
        <dbReference type="Pfam" id="PF00890"/>
    </source>
</evidence>
<dbReference type="PANTHER" id="PTHR43400:SF7">
    <property type="entry name" value="FAD-DEPENDENT OXIDOREDUCTASE 2 FAD BINDING DOMAIN-CONTAINING PROTEIN"/>
    <property type="match status" value="1"/>
</dbReference>
<evidence type="ECO:0000256" key="2">
    <source>
        <dbReference type="ARBA" id="ARBA00022630"/>
    </source>
</evidence>
<dbReference type="NCBIfam" id="NF006130">
    <property type="entry name" value="PRK08274.1"/>
    <property type="match status" value="1"/>
</dbReference>
<dbReference type="InterPro" id="IPR003953">
    <property type="entry name" value="FAD-dep_OxRdtase_2_FAD-bd"/>
</dbReference>